<dbReference type="PROSITE" id="PS50893">
    <property type="entry name" value="ABC_TRANSPORTER_2"/>
    <property type="match status" value="1"/>
</dbReference>
<dbReference type="RefSeq" id="WP_020878078.1">
    <property type="nucleotide sequence ID" value="NZ_ATHJ01000101.1"/>
</dbReference>
<protein>
    <submittedName>
        <fullName evidence="7">ABC transporter related protein</fullName>
    </submittedName>
</protein>
<gene>
    <name evidence="7" type="ORF">dsmv_3011</name>
</gene>
<dbReference type="Gene3D" id="3.40.50.300">
    <property type="entry name" value="P-loop containing nucleotide triphosphate hydrolases"/>
    <property type="match status" value="1"/>
</dbReference>
<dbReference type="Proteomes" id="UP000014977">
    <property type="component" value="Unassembled WGS sequence"/>
</dbReference>
<evidence type="ECO:0000256" key="5">
    <source>
        <dbReference type="ARBA" id="ARBA00037066"/>
    </source>
</evidence>
<keyword evidence="8" id="KW-1185">Reference proteome</keyword>
<dbReference type="EMBL" id="ATHJ01000101">
    <property type="protein sequence ID" value="EPR37722.1"/>
    <property type="molecule type" value="Genomic_DNA"/>
</dbReference>
<dbReference type="InterPro" id="IPR003439">
    <property type="entry name" value="ABC_transporter-like_ATP-bd"/>
</dbReference>
<dbReference type="SMART" id="SM00382">
    <property type="entry name" value="AAA"/>
    <property type="match status" value="1"/>
</dbReference>
<reference evidence="7 8" key="1">
    <citation type="journal article" date="2013" name="Genome Announc.">
        <title>Draft genome sequences for three mercury-methylating, sulfate-reducing bacteria.</title>
        <authorList>
            <person name="Brown S.D."/>
            <person name="Hurt R.A.Jr."/>
            <person name="Gilmour C.C."/>
            <person name="Elias D.A."/>
        </authorList>
    </citation>
    <scope>NUCLEOTIDE SEQUENCE [LARGE SCALE GENOMIC DNA]</scope>
    <source>
        <strain evidence="7 8">DSM 2059</strain>
    </source>
</reference>
<evidence type="ECO:0000313" key="8">
    <source>
        <dbReference type="Proteomes" id="UP000014977"/>
    </source>
</evidence>
<dbReference type="InterPro" id="IPR017871">
    <property type="entry name" value="ABC_transporter-like_CS"/>
</dbReference>
<evidence type="ECO:0000313" key="7">
    <source>
        <dbReference type="EMBL" id="EPR37722.1"/>
    </source>
</evidence>
<dbReference type="PANTHER" id="PTHR42794:SF1">
    <property type="entry name" value="HEMIN IMPORT ATP-BINDING PROTEIN HMUV"/>
    <property type="match status" value="1"/>
</dbReference>
<dbReference type="CDD" id="cd03214">
    <property type="entry name" value="ABC_Iron-Siderophores_B12_Hemin"/>
    <property type="match status" value="1"/>
</dbReference>
<keyword evidence="1" id="KW-0813">Transport</keyword>
<dbReference type="GO" id="GO:0005524">
    <property type="term" value="F:ATP binding"/>
    <property type="evidence" value="ECO:0007669"/>
    <property type="project" value="UniProtKB-KW"/>
</dbReference>
<sequence>MAFQADGISFAYGDRPVLKSLSLDLEPGCFYGVLGPNGCGKSTLIDILMGLHKPQAGRIRYKGRDLSAYRKRELARELALVPQNFYINFPFTALDVVMMGRYPHMPRFAPPSVRDLSVVTEIMERTDTLPFRHRYMTEMSGGERQRVIFARALVQETPVLMLDEATSNLDIRHTLTLMDLVADEVRHRRKLVVAVIQDINLAAGYCDRLILMKDGRIVDFGNTETVLTRENIQQVFGVWSHIHEDPYTRKLRVSFERKAAP</sequence>
<organism evidence="7 8">
    <name type="scientific">Desulfococcus multivorans DSM 2059</name>
    <dbReference type="NCBI Taxonomy" id="1121405"/>
    <lineage>
        <taxon>Bacteria</taxon>
        <taxon>Pseudomonadati</taxon>
        <taxon>Thermodesulfobacteriota</taxon>
        <taxon>Desulfobacteria</taxon>
        <taxon>Desulfobacterales</taxon>
        <taxon>Desulfococcaceae</taxon>
        <taxon>Desulfococcus</taxon>
    </lineage>
</organism>
<comment type="function">
    <text evidence="5">Part of the ABC transporter complex HmuTUV involved in hemin import. Responsible for energy coupling to the transport system.</text>
</comment>
<evidence type="ECO:0000256" key="2">
    <source>
        <dbReference type="ARBA" id="ARBA00022741"/>
    </source>
</evidence>
<evidence type="ECO:0000256" key="3">
    <source>
        <dbReference type="ARBA" id="ARBA00022840"/>
    </source>
</evidence>
<feature type="domain" description="ABC transporter" evidence="6">
    <location>
        <begin position="3"/>
        <end position="239"/>
    </location>
</feature>
<dbReference type="PANTHER" id="PTHR42794">
    <property type="entry name" value="HEMIN IMPORT ATP-BINDING PROTEIN HMUV"/>
    <property type="match status" value="1"/>
</dbReference>
<dbReference type="PROSITE" id="PS00211">
    <property type="entry name" value="ABC_TRANSPORTER_1"/>
    <property type="match status" value="1"/>
</dbReference>
<keyword evidence="2" id="KW-0547">Nucleotide-binding</keyword>
<dbReference type="InterPro" id="IPR027417">
    <property type="entry name" value="P-loop_NTPase"/>
</dbReference>
<dbReference type="AlphaFoldDB" id="S7TKK5"/>
<dbReference type="OrthoDB" id="9809450at2"/>
<dbReference type="Pfam" id="PF00005">
    <property type="entry name" value="ABC_tran"/>
    <property type="match status" value="1"/>
</dbReference>
<dbReference type="eggNOG" id="COG1120">
    <property type="taxonomic scope" value="Bacteria"/>
</dbReference>
<dbReference type="FunFam" id="3.40.50.300:FF:000134">
    <property type="entry name" value="Iron-enterobactin ABC transporter ATP-binding protein"/>
    <property type="match status" value="1"/>
</dbReference>
<dbReference type="SUPFAM" id="SSF52540">
    <property type="entry name" value="P-loop containing nucleoside triphosphate hydrolases"/>
    <property type="match status" value="1"/>
</dbReference>
<dbReference type="GO" id="GO:0016887">
    <property type="term" value="F:ATP hydrolysis activity"/>
    <property type="evidence" value="ECO:0007669"/>
    <property type="project" value="InterPro"/>
</dbReference>
<dbReference type="InterPro" id="IPR003593">
    <property type="entry name" value="AAA+_ATPase"/>
</dbReference>
<evidence type="ECO:0000259" key="6">
    <source>
        <dbReference type="PROSITE" id="PS50893"/>
    </source>
</evidence>
<dbReference type="STRING" id="897.B2D07_09695"/>
<proteinExistence type="predicted"/>
<evidence type="ECO:0000256" key="1">
    <source>
        <dbReference type="ARBA" id="ARBA00022448"/>
    </source>
</evidence>
<name>S7TKK5_DESML</name>
<accession>S7TKK5</accession>
<comment type="caution">
    <text evidence="7">The sequence shown here is derived from an EMBL/GenBank/DDBJ whole genome shotgun (WGS) entry which is preliminary data.</text>
</comment>
<keyword evidence="3" id="KW-0067">ATP-binding</keyword>
<evidence type="ECO:0000256" key="4">
    <source>
        <dbReference type="ARBA" id="ARBA00022967"/>
    </source>
</evidence>
<keyword evidence="4" id="KW-1278">Translocase</keyword>